<dbReference type="NCBIfam" id="NF002325">
    <property type="entry name" value="PRK01278.1"/>
    <property type="match status" value="1"/>
</dbReference>
<dbReference type="UniPathway" id="UPA00068">
    <property type="reaction ID" value="UER00109"/>
</dbReference>
<dbReference type="GO" id="GO:0005737">
    <property type="term" value="C:cytoplasm"/>
    <property type="evidence" value="ECO:0007669"/>
    <property type="project" value="UniProtKB-SubCell"/>
</dbReference>
<keyword evidence="7" id="KW-0963">Cytoplasm</keyword>
<comment type="catalytic activity">
    <reaction evidence="6">
        <text>L-2,4-diaminobutanoate + 2-oxoglutarate = L-aspartate 4-semialdehyde + L-glutamate</text>
        <dbReference type="Rhea" id="RHEA:11160"/>
        <dbReference type="ChEBI" id="CHEBI:16810"/>
        <dbReference type="ChEBI" id="CHEBI:29985"/>
        <dbReference type="ChEBI" id="CHEBI:58761"/>
        <dbReference type="ChEBI" id="CHEBI:537519"/>
        <dbReference type="EC" id="2.6.1.76"/>
    </reaction>
</comment>
<dbReference type="InterPro" id="IPR049704">
    <property type="entry name" value="Aminotrans_3_PPA_site"/>
</dbReference>
<dbReference type="AlphaFoldDB" id="A0A838YC18"/>
<proteinExistence type="inferred from homology"/>
<reference evidence="8 9" key="1">
    <citation type="submission" date="2020-07" db="EMBL/GenBank/DDBJ databases">
        <title>Draft genome sequence of violacein-producing bacteria and related species.</title>
        <authorList>
            <person name="Wilson H.S."/>
            <person name="De Leon M.E."/>
        </authorList>
    </citation>
    <scope>NUCLEOTIDE SEQUENCE [LARGE SCALE GENOMIC DNA]</scope>
    <source>
        <strain evidence="8 9">HSC-21Su07</strain>
    </source>
</reference>
<protein>
    <recommendedName>
        <fullName evidence="7">Acetylornithine aminotransferase</fullName>
        <shortName evidence="7">ACOAT</shortName>
        <ecNumber evidence="7">2.6.1.11</ecNumber>
    </recommendedName>
</protein>
<feature type="binding site" evidence="7">
    <location>
        <position position="280"/>
    </location>
    <ligand>
        <name>N(2)-acetyl-L-ornithine</name>
        <dbReference type="ChEBI" id="CHEBI:57805"/>
    </ligand>
</feature>
<dbReference type="PANTHER" id="PTHR11986:SF113">
    <property type="entry name" value="SUCCINYLORNITHINE TRANSAMINASE"/>
    <property type="match status" value="1"/>
</dbReference>
<feature type="binding site" evidence="7">
    <location>
        <position position="281"/>
    </location>
    <ligand>
        <name>pyridoxal 5'-phosphate</name>
        <dbReference type="ChEBI" id="CHEBI:597326"/>
    </ligand>
</feature>
<evidence type="ECO:0000256" key="2">
    <source>
        <dbReference type="ARBA" id="ARBA00022571"/>
    </source>
</evidence>
<comment type="subcellular location">
    <subcellularLocation>
        <location evidence="7">Cytoplasm</location>
    </subcellularLocation>
</comment>
<comment type="similarity">
    <text evidence="7">Belongs to the class-III pyridoxal-phosphate-dependent aminotransferase family. ArgD subfamily.</text>
</comment>
<dbReference type="PROSITE" id="PS00600">
    <property type="entry name" value="AA_TRANSFER_CLASS_3"/>
    <property type="match status" value="1"/>
</dbReference>
<comment type="caution">
    <text evidence="8">The sequence shown here is derived from an EMBL/GenBank/DDBJ whole genome shotgun (WGS) entry which is preliminary data.</text>
</comment>
<dbReference type="EMBL" id="JACERN010000040">
    <property type="protein sequence ID" value="MBA4710079.1"/>
    <property type="molecule type" value="Genomic_DNA"/>
</dbReference>
<keyword evidence="9" id="KW-1185">Reference proteome</keyword>
<comment type="pathway">
    <text evidence="7">Amino-acid biosynthesis; L-arginine biosynthesis; N(2)-acetyl-L-ornithine from L-glutamate: step 4/4.</text>
</comment>
<comment type="cofactor">
    <cofactor evidence="7">
        <name>pyridoxal 5'-phosphate</name>
        <dbReference type="ChEBI" id="CHEBI:597326"/>
    </cofactor>
    <text evidence="7">Binds 1 pyridoxal phosphate per subunit.</text>
</comment>
<evidence type="ECO:0000256" key="7">
    <source>
        <dbReference type="HAMAP-Rule" id="MF_01107"/>
    </source>
</evidence>
<keyword evidence="3 7" id="KW-0032">Aminotransferase</keyword>
<dbReference type="InterPro" id="IPR015424">
    <property type="entry name" value="PyrdxlP-dep_Trfase"/>
</dbReference>
<dbReference type="GO" id="GO:0003992">
    <property type="term" value="F:N2-acetyl-L-ornithine:2-oxoglutarate 5-aminotransferase activity"/>
    <property type="evidence" value="ECO:0007669"/>
    <property type="project" value="UniProtKB-UniRule"/>
</dbReference>
<keyword evidence="5 7" id="KW-0663">Pyridoxal phosphate</keyword>
<organism evidence="8 9">
    <name type="scientific">Aquitalea aquatica</name>
    <dbReference type="NCBI Taxonomy" id="3044273"/>
    <lineage>
        <taxon>Bacteria</taxon>
        <taxon>Pseudomonadati</taxon>
        <taxon>Pseudomonadota</taxon>
        <taxon>Betaproteobacteria</taxon>
        <taxon>Neisseriales</taxon>
        <taxon>Chromobacteriaceae</taxon>
        <taxon>Aquitalea</taxon>
    </lineage>
</organism>
<keyword evidence="4 7" id="KW-0808">Transferase</keyword>
<dbReference type="InterPro" id="IPR015421">
    <property type="entry name" value="PyrdxlP-dep_Trfase_major"/>
</dbReference>
<dbReference type="PIRSF" id="PIRSF000521">
    <property type="entry name" value="Transaminase_4ab_Lys_Orn"/>
    <property type="match status" value="1"/>
</dbReference>
<feature type="binding site" evidence="7">
    <location>
        <begin position="223"/>
        <end position="226"/>
    </location>
    <ligand>
        <name>pyridoxal 5'-phosphate</name>
        <dbReference type="ChEBI" id="CHEBI:597326"/>
    </ligand>
</feature>
<dbReference type="Gene3D" id="3.40.640.10">
    <property type="entry name" value="Type I PLP-dependent aspartate aminotransferase-like (Major domain)"/>
    <property type="match status" value="1"/>
</dbReference>
<dbReference type="FunFam" id="3.40.640.10:FF:000004">
    <property type="entry name" value="Acetylornithine aminotransferase"/>
    <property type="match status" value="1"/>
</dbReference>
<sequence length="404" mass="43088">MSNSITRADFDQVMVPNYGPAAFIPVKGLGSRVWDQDGREFIDLAGGIAVNSLGHCHPELVAALTEQAGKLWHVSNVFTNEPVLKLAHALTSATFADRAFFCNSGAEANEACFKLARKYAADHFGPEKNEIISCKNSFHGRTLFTVSVGGQPKYTEGFAPVPAGINHFEFNNIDSLKAAINDKTCAVVIEPVQGEGGVLPADKAFLQAARELCDQHNALLIFDEVQTGVGRSGSLYAYQEYGVTPDILSSAKSLGGGFPVGAMLTTDKIAKSFSVGTHGTTYGGNPLAAAVALKVIEIVNTPQVLDGVRAKSQRLRDGLNAINAKYQVFKEVRGLGLLLGCVLTDEYAGRAKDFVNAASKHQLLLLVAGLNVVRLAPSLVVEERDIDEALQRFDAAVAELVAAK</sequence>
<accession>A0A838YC18</accession>
<evidence type="ECO:0000256" key="3">
    <source>
        <dbReference type="ARBA" id="ARBA00022576"/>
    </source>
</evidence>
<evidence type="ECO:0000313" key="9">
    <source>
        <dbReference type="Proteomes" id="UP000545606"/>
    </source>
</evidence>
<dbReference type="InterPro" id="IPR005814">
    <property type="entry name" value="Aminotrans_3"/>
</dbReference>
<keyword evidence="7" id="KW-0028">Amino-acid biosynthesis</keyword>
<dbReference type="SUPFAM" id="SSF53383">
    <property type="entry name" value="PLP-dependent transferases"/>
    <property type="match status" value="1"/>
</dbReference>
<feature type="binding site" evidence="7">
    <location>
        <position position="141"/>
    </location>
    <ligand>
        <name>N(2)-acetyl-L-ornithine</name>
        <dbReference type="ChEBI" id="CHEBI:57805"/>
    </ligand>
</feature>
<dbReference type="GO" id="GO:0006526">
    <property type="term" value="P:L-arginine biosynthetic process"/>
    <property type="evidence" value="ECO:0007669"/>
    <property type="project" value="UniProtKB-UniRule"/>
</dbReference>
<feature type="modified residue" description="N6-(pyridoxal phosphate)lysine" evidence="7">
    <location>
        <position position="252"/>
    </location>
</feature>
<evidence type="ECO:0000256" key="1">
    <source>
        <dbReference type="ARBA" id="ARBA00004946"/>
    </source>
</evidence>
<dbReference type="Gene3D" id="3.90.1150.10">
    <property type="entry name" value="Aspartate Aminotransferase, domain 1"/>
    <property type="match status" value="1"/>
</dbReference>
<dbReference type="HAMAP" id="MF_01107">
    <property type="entry name" value="ArgD_aminotrans_3"/>
    <property type="match status" value="1"/>
</dbReference>
<dbReference type="NCBIfam" id="TIGR00707">
    <property type="entry name" value="argD"/>
    <property type="match status" value="1"/>
</dbReference>
<comment type="catalytic activity">
    <reaction evidence="7">
        <text>N(2)-acetyl-L-ornithine + 2-oxoglutarate = N-acetyl-L-glutamate 5-semialdehyde + L-glutamate</text>
        <dbReference type="Rhea" id="RHEA:18049"/>
        <dbReference type="ChEBI" id="CHEBI:16810"/>
        <dbReference type="ChEBI" id="CHEBI:29123"/>
        <dbReference type="ChEBI" id="CHEBI:29985"/>
        <dbReference type="ChEBI" id="CHEBI:57805"/>
        <dbReference type="EC" id="2.6.1.11"/>
    </reaction>
</comment>
<dbReference type="PANTHER" id="PTHR11986">
    <property type="entry name" value="AMINOTRANSFERASE CLASS III"/>
    <property type="match status" value="1"/>
</dbReference>
<dbReference type="Proteomes" id="UP000545606">
    <property type="component" value="Unassembled WGS sequence"/>
</dbReference>
<feature type="binding site" evidence="7">
    <location>
        <begin position="105"/>
        <end position="106"/>
    </location>
    <ligand>
        <name>pyridoxal 5'-phosphate</name>
        <dbReference type="ChEBI" id="CHEBI:597326"/>
    </ligand>
</feature>
<keyword evidence="2 7" id="KW-0055">Arginine biosynthesis</keyword>
<dbReference type="InterPro" id="IPR017652">
    <property type="entry name" value="Ac/SucOrn_transaminase_bac"/>
</dbReference>
<comment type="pathway">
    <text evidence="1">Amine and polyamine biosynthesis; ectoine biosynthesis; L-ectoine from L-aspartate 4-semialdehyde: step 1/3.</text>
</comment>
<dbReference type="NCBIfam" id="NF003468">
    <property type="entry name" value="PRK05093.1"/>
    <property type="match status" value="1"/>
</dbReference>
<dbReference type="GO" id="GO:0045303">
    <property type="term" value="F:diaminobutyrate-2-oxoglutarate transaminase activity"/>
    <property type="evidence" value="ECO:0007669"/>
    <property type="project" value="UniProtKB-EC"/>
</dbReference>
<evidence type="ECO:0000256" key="6">
    <source>
        <dbReference type="ARBA" id="ARBA00049111"/>
    </source>
</evidence>
<dbReference type="NCBIfam" id="TIGR03246">
    <property type="entry name" value="arg_catab_astC"/>
    <property type="match status" value="1"/>
</dbReference>
<dbReference type="RefSeq" id="WP_181837011.1">
    <property type="nucleotide sequence ID" value="NZ_JACERN010000040.1"/>
</dbReference>
<dbReference type="NCBIfam" id="NF009047">
    <property type="entry name" value="PRK12381.1"/>
    <property type="match status" value="1"/>
</dbReference>
<evidence type="ECO:0000313" key="8">
    <source>
        <dbReference type="EMBL" id="MBA4710079.1"/>
    </source>
</evidence>
<dbReference type="InterPro" id="IPR015422">
    <property type="entry name" value="PyrdxlP-dep_Trfase_small"/>
</dbReference>
<dbReference type="EC" id="2.6.1.11" evidence="7"/>
<dbReference type="GO" id="GO:0042802">
    <property type="term" value="F:identical protein binding"/>
    <property type="evidence" value="ECO:0007669"/>
    <property type="project" value="TreeGrafter"/>
</dbReference>
<comment type="miscellaneous">
    <text evidence="7">May also have succinyldiaminopimelate aminotransferase activity, thus carrying out the corresponding step in lysine biosynthesis.</text>
</comment>
<feature type="binding site" evidence="7">
    <location>
        <position position="138"/>
    </location>
    <ligand>
        <name>pyridoxal 5'-phosphate</name>
        <dbReference type="ChEBI" id="CHEBI:597326"/>
    </ligand>
</feature>
<gene>
    <name evidence="7" type="primary">argD</name>
    <name evidence="8" type="ORF">H2Z84_17030</name>
</gene>
<name>A0A838YC18_9NEIS</name>
<dbReference type="InterPro" id="IPR004636">
    <property type="entry name" value="AcOrn/SuccOrn_fam"/>
</dbReference>
<dbReference type="InterPro" id="IPR050103">
    <property type="entry name" value="Class-III_PLP-dep_AT"/>
</dbReference>
<evidence type="ECO:0000256" key="5">
    <source>
        <dbReference type="ARBA" id="ARBA00022898"/>
    </source>
</evidence>
<dbReference type="CDD" id="cd00610">
    <property type="entry name" value="OAT_like"/>
    <property type="match status" value="1"/>
</dbReference>
<evidence type="ECO:0000256" key="4">
    <source>
        <dbReference type="ARBA" id="ARBA00022679"/>
    </source>
</evidence>
<dbReference type="Pfam" id="PF00202">
    <property type="entry name" value="Aminotran_3"/>
    <property type="match status" value="1"/>
</dbReference>
<comment type="subunit">
    <text evidence="7">Homodimer.</text>
</comment>
<dbReference type="GO" id="GO:0030170">
    <property type="term" value="F:pyridoxal phosphate binding"/>
    <property type="evidence" value="ECO:0007669"/>
    <property type="project" value="InterPro"/>
</dbReference>